<evidence type="ECO:0000256" key="2">
    <source>
        <dbReference type="SAM" id="MobiDB-lite"/>
    </source>
</evidence>
<feature type="compositionally biased region" description="Acidic residues" evidence="2">
    <location>
        <begin position="538"/>
        <end position="558"/>
    </location>
</feature>
<dbReference type="EMBL" id="JAGRRH010000015">
    <property type="protein sequence ID" value="KAG7356202.1"/>
    <property type="molecule type" value="Genomic_DNA"/>
</dbReference>
<organism evidence="3 4">
    <name type="scientific">Nitzschia inconspicua</name>
    <dbReference type="NCBI Taxonomy" id="303405"/>
    <lineage>
        <taxon>Eukaryota</taxon>
        <taxon>Sar</taxon>
        <taxon>Stramenopiles</taxon>
        <taxon>Ochrophyta</taxon>
        <taxon>Bacillariophyta</taxon>
        <taxon>Bacillariophyceae</taxon>
        <taxon>Bacillariophycidae</taxon>
        <taxon>Bacillariales</taxon>
        <taxon>Bacillariaceae</taxon>
        <taxon>Nitzschia</taxon>
    </lineage>
</organism>
<evidence type="ECO:0000313" key="4">
    <source>
        <dbReference type="Proteomes" id="UP000693970"/>
    </source>
</evidence>
<dbReference type="OrthoDB" id="55220at2759"/>
<feature type="compositionally biased region" description="Polar residues" evidence="2">
    <location>
        <begin position="1"/>
        <end position="19"/>
    </location>
</feature>
<keyword evidence="1" id="KW-0175">Coiled coil</keyword>
<feature type="compositionally biased region" description="Basic and acidic residues" evidence="2">
    <location>
        <begin position="20"/>
        <end position="32"/>
    </location>
</feature>
<accession>A0A9K3PQN7</accession>
<dbReference type="Proteomes" id="UP000693970">
    <property type="component" value="Unassembled WGS sequence"/>
</dbReference>
<reference evidence="3" key="1">
    <citation type="journal article" date="2021" name="Sci. Rep.">
        <title>Diploid genomic architecture of Nitzschia inconspicua, an elite biomass production diatom.</title>
        <authorList>
            <person name="Oliver A."/>
            <person name="Podell S."/>
            <person name="Pinowska A."/>
            <person name="Traller J.C."/>
            <person name="Smith S.R."/>
            <person name="McClure R."/>
            <person name="Beliaev A."/>
            <person name="Bohutskyi P."/>
            <person name="Hill E.A."/>
            <person name="Rabines A."/>
            <person name="Zheng H."/>
            <person name="Allen L.Z."/>
            <person name="Kuo A."/>
            <person name="Grigoriev I.V."/>
            <person name="Allen A.E."/>
            <person name="Hazlebeck D."/>
            <person name="Allen E.E."/>
        </authorList>
    </citation>
    <scope>NUCLEOTIDE SEQUENCE</scope>
    <source>
        <strain evidence="3">Hildebrandi</strain>
    </source>
</reference>
<feature type="region of interest" description="Disordered" evidence="2">
    <location>
        <begin position="534"/>
        <end position="558"/>
    </location>
</feature>
<keyword evidence="4" id="KW-1185">Reference proteome</keyword>
<proteinExistence type="predicted"/>
<protein>
    <submittedName>
        <fullName evidence="3">Uncharacterized protein</fullName>
    </submittedName>
</protein>
<comment type="caution">
    <text evidence="3">The sequence shown here is derived from an EMBL/GenBank/DDBJ whole genome shotgun (WGS) entry which is preliminary data.</text>
</comment>
<feature type="region of interest" description="Disordered" evidence="2">
    <location>
        <begin position="1"/>
        <end position="32"/>
    </location>
</feature>
<reference evidence="3" key="2">
    <citation type="submission" date="2021-04" db="EMBL/GenBank/DDBJ databases">
        <authorList>
            <person name="Podell S."/>
        </authorList>
    </citation>
    <scope>NUCLEOTIDE SEQUENCE</scope>
    <source>
        <strain evidence="3">Hildebrandi</strain>
    </source>
</reference>
<evidence type="ECO:0000256" key="1">
    <source>
        <dbReference type="SAM" id="Coils"/>
    </source>
</evidence>
<name>A0A9K3PQN7_9STRA</name>
<sequence>MSDNTSLMADSYHTGPTTLDSKKEAPDADPAPRRLTCFFRTENAAGEIIPDLSNNSSDKVYLHQEPGKKSSFLLEPEESITPFYTVEKPPNVVIEYENPQAAVAKESMFFLGGFQMVSTAKTVEIYLTDMECKESYLTTSKGIPFNKEDKTTAWYKTICVVPGGPRPILRLRIKLLSLRPTEASTAKLQFMKLTARIAETPSPQPSAQRTECAISPASGAFAPFSSVTSSATPTSRNSCKPKNVFFSTPEPANPEPAAQVQSVPSALSNGVTQSDLGAAMAGVSFMARSTEKGIEEAMNEQINRLEKSFGSCFLRMEQQLHFLQRHLIVQQQLIQENLEVMETQKHMIEDQNNVLRDLVKQQDDLKIRVQSLQADMSIVRYQRFDSGNNMQNNSKRDLVEHLLAEPCEEKNECTIPPMMEIGTKVRDIDDGQEDDVMSGIVDNSIKESRDIRDVQMENINFKKLIQRTAREIEEHPVTCGPSLPESSAACGLPSFAQKSAGCVSLPDGQVLFQGMMLTDEELLYQRMSHLRASRDAEDTFEEPATDEEEPPEVEDENLVDTEDYEPEEDAHVNIEVTLLDDGDDERGKDECSDEEDYDAGYGGVFTAELQDEEICSQPLVEDLPLELEVGQTGSFDDGDATVAAKNSGFRTVDEKKEMEPMDRDIAKEMTVTQLEGSDLETQTCFGTQGSPCVPVSTRPLAR</sequence>
<dbReference type="AlphaFoldDB" id="A0A9K3PQN7"/>
<feature type="coiled-coil region" evidence="1">
    <location>
        <begin position="348"/>
        <end position="375"/>
    </location>
</feature>
<gene>
    <name evidence="3" type="ORF">IV203_000888</name>
</gene>
<evidence type="ECO:0000313" key="3">
    <source>
        <dbReference type="EMBL" id="KAG7356202.1"/>
    </source>
</evidence>